<organism evidence="1 2">
    <name type="scientific">Oceanicoccus sagamiensis</name>
    <dbReference type="NCBI Taxonomy" id="716816"/>
    <lineage>
        <taxon>Bacteria</taxon>
        <taxon>Pseudomonadati</taxon>
        <taxon>Pseudomonadota</taxon>
        <taxon>Gammaproteobacteria</taxon>
        <taxon>Cellvibrionales</taxon>
        <taxon>Spongiibacteraceae</taxon>
        <taxon>Oceanicoccus</taxon>
    </lineage>
</organism>
<protein>
    <recommendedName>
        <fullName evidence="3">Porin</fullName>
    </recommendedName>
</protein>
<keyword evidence="2" id="KW-1185">Reference proteome</keyword>
<dbReference type="AlphaFoldDB" id="A0A1X9ND29"/>
<dbReference type="SUPFAM" id="SSF56935">
    <property type="entry name" value="Porins"/>
    <property type="match status" value="1"/>
</dbReference>
<reference evidence="1 2" key="1">
    <citation type="submission" date="2016-11" db="EMBL/GenBank/DDBJ databases">
        <title>Trade-off between light-utilization and light-protection in marine flavobacteria.</title>
        <authorList>
            <person name="Kumagai Y."/>
        </authorList>
    </citation>
    <scope>NUCLEOTIDE SEQUENCE [LARGE SCALE GENOMIC DNA]</scope>
    <source>
        <strain evidence="1 2">NBRC 107125</strain>
    </source>
</reference>
<accession>A0A1X9ND29</accession>
<gene>
    <name evidence="1" type="ORF">BST96_15920</name>
</gene>
<dbReference type="InterPro" id="IPR010870">
    <property type="entry name" value="Porin_O/P"/>
</dbReference>
<dbReference type="Pfam" id="PF07396">
    <property type="entry name" value="Porin_O_P"/>
    <property type="match status" value="1"/>
</dbReference>
<dbReference type="Gene3D" id="2.40.160.10">
    <property type="entry name" value="Porin"/>
    <property type="match status" value="1"/>
</dbReference>
<dbReference type="Proteomes" id="UP000193450">
    <property type="component" value="Chromosome"/>
</dbReference>
<dbReference type="InterPro" id="IPR023614">
    <property type="entry name" value="Porin_dom_sf"/>
</dbReference>
<dbReference type="EMBL" id="CP019343">
    <property type="protein sequence ID" value="ARN75466.1"/>
    <property type="molecule type" value="Genomic_DNA"/>
</dbReference>
<evidence type="ECO:0000313" key="2">
    <source>
        <dbReference type="Proteomes" id="UP000193450"/>
    </source>
</evidence>
<evidence type="ECO:0008006" key="3">
    <source>
        <dbReference type="Google" id="ProtNLM"/>
    </source>
</evidence>
<dbReference type="KEGG" id="osg:BST96_15920"/>
<name>A0A1X9ND29_9GAMM</name>
<sequence>MLASPVSAAGFEFPVRSFLQGKPVTSDDLEYSIRLGGRLHVDSNNHEGVFNNAGGGGHDSDIFIRRGRLSISGYATSDWQYRFQAVLEKDADNDVSDAYVIYKGFGPKFWLRIGKQKEDLGLEWLTSSNTITTIERSAATRAFSHIRSEGVTVVGRHRDLSYNIGVHKNDYTENTKAVLTGRMVKRMINEERDVFQFGGGFSYREGNRGNINIRPEQREIAAIDRIDSGDISSDEGWVFNIESMTIQDNWHLSGELYYAEYRGKETAAPWGGYVMAGYFLTGEKRLYDDLHGRFAGVTPSGDKGAVELYSRLTWLDLADNGQGNKASILTTGVNWYLGPRLRLMLNYVHAEYDKPPAGLTDDGVGLTGDTSGDAIAARLQFWY</sequence>
<proteinExistence type="predicted"/>
<evidence type="ECO:0000313" key="1">
    <source>
        <dbReference type="EMBL" id="ARN75466.1"/>
    </source>
</evidence>